<evidence type="ECO:0000256" key="2">
    <source>
        <dbReference type="ARBA" id="ARBA00038160"/>
    </source>
</evidence>
<feature type="region of interest" description="Disordered" evidence="3">
    <location>
        <begin position="1"/>
        <end position="21"/>
    </location>
</feature>
<dbReference type="GO" id="GO:0005634">
    <property type="term" value="C:nucleus"/>
    <property type="evidence" value="ECO:0007669"/>
    <property type="project" value="TreeGrafter"/>
</dbReference>
<evidence type="ECO:0000256" key="1">
    <source>
        <dbReference type="ARBA" id="ARBA00022694"/>
    </source>
</evidence>
<evidence type="ECO:0000256" key="3">
    <source>
        <dbReference type="SAM" id="MobiDB-lite"/>
    </source>
</evidence>
<evidence type="ECO:0000259" key="4">
    <source>
        <dbReference type="PROSITE" id="PS51747"/>
    </source>
</evidence>
<feature type="domain" description="CMP/dCMP-type deaminase" evidence="4">
    <location>
        <begin position="167"/>
        <end position="373"/>
    </location>
</feature>
<organism evidence="5 6">
    <name type="scientific">Coptotermes formosanus</name>
    <name type="common">Formosan subterranean termite</name>
    <dbReference type="NCBI Taxonomy" id="36987"/>
    <lineage>
        <taxon>Eukaryota</taxon>
        <taxon>Metazoa</taxon>
        <taxon>Ecdysozoa</taxon>
        <taxon>Arthropoda</taxon>
        <taxon>Hexapoda</taxon>
        <taxon>Insecta</taxon>
        <taxon>Pterygota</taxon>
        <taxon>Neoptera</taxon>
        <taxon>Polyneoptera</taxon>
        <taxon>Dictyoptera</taxon>
        <taxon>Blattodea</taxon>
        <taxon>Blattoidea</taxon>
        <taxon>Termitoidae</taxon>
        <taxon>Rhinotermitidae</taxon>
        <taxon>Coptotermes</taxon>
    </lineage>
</organism>
<dbReference type="CDD" id="cd01285">
    <property type="entry name" value="nucleoside_deaminase"/>
    <property type="match status" value="1"/>
</dbReference>
<dbReference type="Pfam" id="PF14437">
    <property type="entry name" value="MafB19-deam"/>
    <property type="match status" value="1"/>
</dbReference>
<dbReference type="OrthoDB" id="3180714at2759"/>
<dbReference type="PANTHER" id="PTHR11079:SF156">
    <property type="entry name" value="INACTIVE TRNA-SPECIFIC ADENOSINE DEAMINASE-LIKE PROTEIN 3-RELATED"/>
    <property type="match status" value="1"/>
</dbReference>
<sequence length="412" mass="45951">MYGKRRKTDSSSPVSDGTQHEEHEVLENWHLRPVLDDDVMSDYIQLLDVYVDRVTDPKHTSRLIRELNAVWPIPSLQHLKRVSKSEVILDLAAEEGTPEICIQKLKDRGLDTAGLGCAPRRLQVPAMPPKTRRHYQEAIKLWPCNFHENKYLEKVLSGRLFNNADKLEQQKYMKKCLEAARHSFESGGAGVGALVVDPAQKRIIAIGCDDRGKYPLKHAIMVVIDLVSHSQGGGAWNVGDKQYFYEGEGSRERKAHVQDTVSDPVTVTRIEGVSRFESVQKQSSGSAGLECGSGKHSIIGGFDTQAKDVSESSDSCGVIYSDPVPRTSQYICTGYDVYVSREPCTMCAMALVHSRVRRVFYGCASPQGALGTNIKLNTLKCLNHHYEVFAGILEEECKCIETTWQNNLAIQV</sequence>
<evidence type="ECO:0000313" key="6">
    <source>
        <dbReference type="Proteomes" id="UP000502823"/>
    </source>
</evidence>
<gene>
    <name evidence="5" type="ORF">Cfor_08771</name>
</gene>
<dbReference type="GO" id="GO:0002100">
    <property type="term" value="P:tRNA wobble adenosine to inosine editing"/>
    <property type="evidence" value="ECO:0007669"/>
    <property type="project" value="InterPro"/>
</dbReference>
<dbReference type="InterPro" id="IPR002125">
    <property type="entry name" value="CMP_dCMP_dom"/>
</dbReference>
<dbReference type="SUPFAM" id="SSF53927">
    <property type="entry name" value="Cytidine deaminase-like"/>
    <property type="match status" value="1"/>
</dbReference>
<evidence type="ECO:0000313" key="5">
    <source>
        <dbReference type="EMBL" id="GFG39747.1"/>
    </source>
</evidence>
<dbReference type="PROSITE" id="PS51747">
    <property type="entry name" value="CYT_DCMP_DEAMINASES_2"/>
    <property type="match status" value="1"/>
</dbReference>
<keyword evidence="6" id="KW-1185">Reference proteome</keyword>
<comment type="caution">
    <text evidence="5">The sequence shown here is derived from an EMBL/GenBank/DDBJ whole genome shotgun (WGS) entry which is preliminary data.</text>
</comment>
<name>A0A6L2QCJ9_COPFO</name>
<dbReference type="GO" id="GO:0052717">
    <property type="term" value="F:tRNA-specific adenosine-34 deaminase activity"/>
    <property type="evidence" value="ECO:0007669"/>
    <property type="project" value="UniProtKB-EC"/>
</dbReference>
<dbReference type="Proteomes" id="UP000502823">
    <property type="component" value="Unassembled WGS sequence"/>
</dbReference>
<dbReference type="InterPro" id="IPR016193">
    <property type="entry name" value="Cytidine_deaminase-like"/>
</dbReference>
<dbReference type="Gene3D" id="3.40.140.10">
    <property type="entry name" value="Cytidine Deaminase, domain 2"/>
    <property type="match status" value="1"/>
</dbReference>
<proteinExistence type="inferred from homology"/>
<dbReference type="EMBL" id="BLKM01001059">
    <property type="protein sequence ID" value="GFG39747.1"/>
    <property type="molecule type" value="Genomic_DNA"/>
</dbReference>
<reference evidence="6" key="1">
    <citation type="submission" date="2020-01" db="EMBL/GenBank/DDBJ databases">
        <title>Draft genome sequence of the Termite Coptotermes fromosanus.</title>
        <authorList>
            <person name="Itakura S."/>
            <person name="Yosikawa Y."/>
            <person name="Umezawa K."/>
        </authorList>
    </citation>
    <scope>NUCLEOTIDE SEQUENCE [LARGE SCALE GENOMIC DNA]</scope>
</reference>
<dbReference type="GO" id="GO:0005737">
    <property type="term" value="C:cytoplasm"/>
    <property type="evidence" value="ECO:0007669"/>
    <property type="project" value="TreeGrafter"/>
</dbReference>
<accession>A0A6L2QCJ9</accession>
<keyword evidence="1" id="KW-0819">tRNA processing</keyword>
<dbReference type="FunCoup" id="A0A6L2QCJ9">
    <property type="interactions" value="549"/>
</dbReference>
<dbReference type="InterPro" id="IPR058535">
    <property type="entry name" value="MafB19-deam"/>
</dbReference>
<dbReference type="PANTHER" id="PTHR11079">
    <property type="entry name" value="CYTOSINE DEAMINASE FAMILY MEMBER"/>
    <property type="match status" value="1"/>
</dbReference>
<dbReference type="GO" id="GO:0046872">
    <property type="term" value="F:metal ion binding"/>
    <property type="evidence" value="ECO:0007669"/>
    <property type="project" value="UniProtKB-KW"/>
</dbReference>
<dbReference type="InParanoid" id="A0A6L2QCJ9"/>
<comment type="similarity">
    <text evidence="2">Belongs to the cytidine and deoxycytidylate deaminase family. ADAT3 subfamily.</text>
</comment>
<dbReference type="AlphaFoldDB" id="A0A6L2QCJ9"/>
<protein>
    <recommendedName>
        <fullName evidence="4">CMP/dCMP-type deaminase domain-containing protein</fullName>
    </recommendedName>
</protein>